<dbReference type="AlphaFoldDB" id="U6JZ29"/>
<dbReference type="VEuPathDB" id="ToxoDB:EMH_0043820"/>
<dbReference type="EMBL" id="HG681546">
    <property type="protein sequence ID" value="CDJ28773.1"/>
    <property type="molecule type" value="Genomic_DNA"/>
</dbReference>
<evidence type="ECO:0000313" key="2">
    <source>
        <dbReference type="Proteomes" id="UP000030744"/>
    </source>
</evidence>
<name>U6JZ29_9EIME</name>
<sequence>MEREGLCFVEDPKPVLQYGVENREWQAEVCSWEARLGEIEWGGSVAGIGICLLVWSIWMAMFRRVEDLIVAFRLGLENREWQARVCSLAGWLGDVEASWSVGGGAVSFMGRWG</sequence>
<dbReference type="RefSeq" id="XP_013351347.1">
    <property type="nucleotide sequence ID" value="XM_013495893.1"/>
</dbReference>
<organism evidence="1 2">
    <name type="scientific">Eimeria mitis</name>
    <dbReference type="NCBI Taxonomy" id="44415"/>
    <lineage>
        <taxon>Eukaryota</taxon>
        <taxon>Sar</taxon>
        <taxon>Alveolata</taxon>
        <taxon>Apicomplexa</taxon>
        <taxon>Conoidasida</taxon>
        <taxon>Coccidia</taxon>
        <taxon>Eucoccidiorida</taxon>
        <taxon>Eimeriorina</taxon>
        <taxon>Eimeriidae</taxon>
        <taxon>Eimeria</taxon>
    </lineage>
</organism>
<keyword evidence="2" id="KW-1185">Reference proteome</keyword>
<reference evidence="1" key="2">
    <citation type="submission" date="2013-10" db="EMBL/GenBank/DDBJ databases">
        <authorList>
            <person name="Aslett M."/>
        </authorList>
    </citation>
    <scope>NUCLEOTIDE SEQUENCE [LARGE SCALE GENOMIC DNA]</scope>
    <source>
        <strain evidence="1">Houghton</strain>
    </source>
</reference>
<gene>
    <name evidence="1" type="ORF">EMH_0043820</name>
</gene>
<protein>
    <submittedName>
        <fullName evidence="1">Uncharacterized protein</fullName>
    </submittedName>
</protein>
<dbReference type="GeneID" id="25379100"/>
<accession>U6JZ29</accession>
<proteinExistence type="predicted"/>
<reference evidence="1" key="1">
    <citation type="submission" date="2013-10" db="EMBL/GenBank/DDBJ databases">
        <title>Genomic analysis of the causative agents of coccidiosis in chickens.</title>
        <authorList>
            <person name="Reid A.J."/>
            <person name="Blake D."/>
            <person name="Billington K."/>
            <person name="Browne H."/>
            <person name="Dunn M."/>
            <person name="Hung S."/>
            <person name="Kawahara F."/>
            <person name="Miranda-Saavedra D."/>
            <person name="Mourier T."/>
            <person name="Nagra H."/>
            <person name="Otto T.D."/>
            <person name="Rawlings N."/>
            <person name="Sanchez A."/>
            <person name="Sanders M."/>
            <person name="Subramaniam C."/>
            <person name="Tay Y."/>
            <person name="Dear P."/>
            <person name="Doerig C."/>
            <person name="Gruber A."/>
            <person name="Parkinson J."/>
            <person name="Shirley M."/>
            <person name="Wan K.L."/>
            <person name="Berriman M."/>
            <person name="Tomley F."/>
            <person name="Pain A."/>
        </authorList>
    </citation>
    <scope>NUCLEOTIDE SEQUENCE [LARGE SCALE GENOMIC DNA]</scope>
    <source>
        <strain evidence="1">Houghton</strain>
    </source>
</reference>
<evidence type="ECO:0000313" key="1">
    <source>
        <dbReference type="EMBL" id="CDJ28773.1"/>
    </source>
</evidence>
<dbReference type="Proteomes" id="UP000030744">
    <property type="component" value="Unassembled WGS sequence"/>
</dbReference>